<comment type="caution">
    <text evidence="1">The sequence shown here is derived from an EMBL/GenBank/DDBJ whole genome shotgun (WGS) entry which is preliminary data.</text>
</comment>
<dbReference type="RefSeq" id="WP_204793725.1">
    <property type="nucleotide sequence ID" value="NZ_JACSNQ010000017.1"/>
</dbReference>
<evidence type="ECO:0000313" key="1">
    <source>
        <dbReference type="EMBL" id="MBM6775387.1"/>
    </source>
</evidence>
<evidence type="ECO:0000313" key="2">
    <source>
        <dbReference type="Proteomes" id="UP000712527"/>
    </source>
</evidence>
<dbReference type="Proteomes" id="UP000712527">
    <property type="component" value="Unassembled WGS sequence"/>
</dbReference>
<proteinExistence type="predicted"/>
<dbReference type="EMBL" id="JACSNQ010000017">
    <property type="protein sequence ID" value="MBM6775387.1"/>
    <property type="molecule type" value="Genomic_DNA"/>
</dbReference>
<protein>
    <recommendedName>
        <fullName evidence="3">DUF559 domain-containing protein</fullName>
    </recommendedName>
</protein>
<name>A0ABS2F3J5_9ACTN</name>
<reference evidence="1 2" key="1">
    <citation type="journal article" date="2021" name="Sci. Rep.">
        <title>The distribution of antibiotic resistance genes in chicken gut microbiota commensals.</title>
        <authorList>
            <person name="Juricova H."/>
            <person name="Matiasovicova J."/>
            <person name="Kubasova T."/>
            <person name="Cejkova D."/>
            <person name="Rychlik I."/>
        </authorList>
    </citation>
    <scope>NUCLEOTIDE SEQUENCE [LARGE SCALE GENOMIC DNA]</scope>
    <source>
        <strain evidence="1 2">An794</strain>
    </source>
</reference>
<evidence type="ECO:0008006" key="3">
    <source>
        <dbReference type="Google" id="ProtNLM"/>
    </source>
</evidence>
<accession>A0ABS2F3J5</accession>
<keyword evidence="2" id="KW-1185">Reference proteome</keyword>
<gene>
    <name evidence="1" type="ORF">H9X80_07505</name>
</gene>
<organism evidence="1 2">
    <name type="scientific">Olsenella profusa</name>
    <dbReference type="NCBI Taxonomy" id="138595"/>
    <lineage>
        <taxon>Bacteria</taxon>
        <taxon>Bacillati</taxon>
        <taxon>Actinomycetota</taxon>
        <taxon>Coriobacteriia</taxon>
        <taxon>Coriobacteriales</taxon>
        <taxon>Atopobiaceae</taxon>
        <taxon>Olsenella</taxon>
    </lineage>
</organism>
<sequence length="359" mass="39346">MLLSHLSALEALRRQGTSALLDASESDAPPVPDVAPTHAELTERLGSDPALRGLEGPVDLLTTGARGHARTSTVTTHQQTTSLPPGALLRLSDDVWCTSPEQLAVQMAPRLTKLELVALLAELMGLYAIEPTTEDGMVQRDVPLATPENVGAHLDALGPVRGTAQVRRALALTPVRSGSPRETKLTLRLSLKPALGGWHLNVLSLNSSVEVQRIDRAMTCGVRRPDIVIGGRDGQVVALEYHGRRHDAPERLAQDAARTNELRAIGVGEYVVRREQYRDLAYMDGLVERIRADLHLPRVGLAPEERKRRRQLRQELYHELECIDGTHWDGRERARRAAEQEVAAEGGWDVVPVEAYGLG</sequence>